<dbReference type="InterPro" id="IPR002575">
    <property type="entry name" value="Aminoglycoside_PTrfase"/>
</dbReference>
<dbReference type="Proteomes" id="UP001556367">
    <property type="component" value="Unassembled WGS sequence"/>
</dbReference>
<sequence length="281" mass="31158">MAGGVLNVGLIPGHALSKIWTTLSQTQKDEVIKKLAEFNVTLIKASSFKKIGSIFAIDGAFSVGPLVPSCFPWFFRKDPSLDSGPWASEREYLLACVTRELIWISNHPEELAARWAPGATGQAEKDAVVKGYTTLLQRLQAEIPKLEALDNSFGELNSFVLRHPDLSSDNIILREDDPTVIAGIIDWECSFAAPIWVVTTVPEFIRDFGDAWEGDPSIPASSTRLREIYVKTCSDALPIGFEEARKVAKKLCVLEQVVRIVTTMCPVETIEENIKFIFDET</sequence>
<dbReference type="Gene3D" id="3.90.1200.10">
    <property type="match status" value="1"/>
</dbReference>
<keyword evidence="3" id="KW-1185">Reference proteome</keyword>
<dbReference type="PANTHER" id="PTHR21310:SF13">
    <property type="entry name" value="AMINOGLYCOSIDE PHOSPHOTRANSFERASE DOMAIN-CONTAINING PROTEIN"/>
    <property type="match status" value="1"/>
</dbReference>
<dbReference type="InterPro" id="IPR051678">
    <property type="entry name" value="AGP_Transferase"/>
</dbReference>
<dbReference type="SUPFAM" id="SSF56112">
    <property type="entry name" value="Protein kinase-like (PK-like)"/>
    <property type="match status" value="1"/>
</dbReference>
<protein>
    <recommendedName>
        <fullName evidence="1">Aminoglycoside phosphotransferase domain-containing protein</fullName>
    </recommendedName>
</protein>
<proteinExistence type="predicted"/>
<reference evidence="3" key="1">
    <citation type="submission" date="2024-06" db="EMBL/GenBank/DDBJ databases">
        <title>Multi-omics analyses provide insights into the biosynthesis of the anticancer antibiotic pleurotin in Hohenbuehelia grisea.</title>
        <authorList>
            <person name="Weaver J.A."/>
            <person name="Alberti F."/>
        </authorList>
    </citation>
    <scope>NUCLEOTIDE SEQUENCE [LARGE SCALE GENOMIC DNA]</scope>
    <source>
        <strain evidence="3">T-177</strain>
    </source>
</reference>
<gene>
    <name evidence="2" type="ORF">HGRIS_000603</name>
</gene>
<dbReference type="EMBL" id="JASNQZ010000004">
    <property type="protein sequence ID" value="KAL0958462.1"/>
    <property type="molecule type" value="Genomic_DNA"/>
</dbReference>
<name>A0ABR3JSF6_9AGAR</name>
<evidence type="ECO:0000259" key="1">
    <source>
        <dbReference type="Pfam" id="PF01636"/>
    </source>
</evidence>
<organism evidence="2 3">
    <name type="scientific">Hohenbuehelia grisea</name>
    <dbReference type="NCBI Taxonomy" id="104357"/>
    <lineage>
        <taxon>Eukaryota</taxon>
        <taxon>Fungi</taxon>
        <taxon>Dikarya</taxon>
        <taxon>Basidiomycota</taxon>
        <taxon>Agaricomycotina</taxon>
        <taxon>Agaricomycetes</taxon>
        <taxon>Agaricomycetidae</taxon>
        <taxon>Agaricales</taxon>
        <taxon>Pleurotineae</taxon>
        <taxon>Pleurotaceae</taxon>
        <taxon>Hohenbuehelia</taxon>
    </lineage>
</organism>
<dbReference type="Pfam" id="PF01636">
    <property type="entry name" value="APH"/>
    <property type="match status" value="1"/>
</dbReference>
<dbReference type="InterPro" id="IPR011009">
    <property type="entry name" value="Kinase-like_dom_sf"/>
</dbReference>
<feature type="domain" description="Aminoglycoside phosphotransferase" evidence="1">
    <location>
        <begin position="113"/>
        <end position="196"/>
    </location>
</feature>
<comment type="caution">
    <text evidence="2">The sequence shown here is derived from an EMBL/GenBank/DDBJ whole genome shotgun (WGS) entry which is preliminary data.</text>
</comment>
<evidence type="ECO:0000313" key="2">
    <source>
        <dbReference type="EMBL" id="KAL0958462.1"/>
    </source>
</evidence>
<dbReference type="PANTHER" id="PTHR21310">
    <property type="entry name" value="AMINOGLYCOSIDE PHOSPHOTRANSFERASE-RELATED-RELATED"/>
    <property type="match status" value="1"/>
</dbReference>
<accession>A0ABR3JSF6</accession>
<evidence type="ECO:0000313" key="3">
    <source>
        <dbReference type="Proteomes" id="UP001556367"/>
    </source>
</evidence>